<accession>A0AAV4SBK7</accession>
<sequence length="107" mass="12451">MNIHVSSLSFSKQSPKHSLPVIICHAMALQQRGMILPKLRLINRQPSSNEFKVWFWSSSLEKWHWFLAMGFVKREAATQCDCFVDMFDLPPTPSRFEMSPVNGMFFN</sequence>
<comment type="caution">
    <text evidence="1">The sequence shown here is derived from an EMBL/GenBank/DDBJ whole genome shotgun (WGS) entry which is preliminary data.</text>
</comment>
<organism evidence="1 2">
    <name type="scientific">Caerostris extrusa</name>
    <name type="common">Bark spider</name>
    <name type="synonym">Caerostris bankana</name>
    <dbReference type="NCBI Taxonomy" id="172846"/>
    <lineage>
        <taxon>Eukaryota</taxon>
        <taxon>Metazoa</taxon>
        <taxon>Ecdysozoa</taxon>
        <taxon>Arthropoda</taxon>
        <taxon>Chelicerata</taxon>
        <taxon>Arachnida</taxon>
        <taxon>Araneae</taxon>
        <taxon>Araneomorphae</taxon>
        <taxon>Entelegynae</taxon>
        <taxon>Araneoidea</taxon>
        <taxon>Araneidae</taxon>
        <taxon>Caerostris</taxon>
    </lineage>
</organism>
<keyword evidence="2" id="KW-1185">Reference proteome</keyword>
<protein>
    <submittedName>
        <fullName evidence="1">Uncharacterized protein</fullName>
    </submittedName>
</protein>
<proteinExistence type="predicted"/>
<dbReference type="Proteomes" id="UP001054945">
    <property type="component" value="Unassembled WGS sequence"/>
</dbReference>
<evidence type="ECO:0000313" key="2">
    <source>
        <dbReference type="Proteomes" id="UP001054945"/>
    </source>
</evidence>
<dbReference type="EMBL" id="BPLR01009246">
    <property type="protein sequence ID" value="GIY30556.1"/>
    <property type="molecule type" value="Genomic_DNA"/>
</dbReference>
<gene>
    <name evidence="1" type="ORF">CEXT_625481</name>
</gene>
<reference evidence="1 2" key="1">
    <citation type="submission" date="2021-06" db="EMBL/GenBank/DDBJ databases">
        <title>Caerostris extrusa draft genome.</title>
        <authorList>
            <person name="Kono N."/>
            <person name="Arakawa K."/>
        </authorList>
    </citation>
    <scope>NUCLEOTIDE SEQUENCE [LARGE SCALE GENOMIC DNA]</scope>
</reference>
<evidence type="ECO:0000313" key="1">
    <source>
        <dbReference type="EMBL" id="GIY30556.1"/>
    </source>
</evidence>
<dbReference type="AlphaFoldDB" id="A0AAV4SBK7"/>
<name>A0AAV4SBK7_CAEEX</name>